<evidence type="ECO:0000313" key="4">
    <source>
        <dbReference type="EMBL" id="KAK6946124.1"/>
    </source>
</evidence>
<dbReference type="Gene3D" id="3.40.50.1820">
    <property type="entry name" value="alpha/beta hydrolase"/>
    <property type="match status" value="1"/>
</dbReference>
<dbReference type="GO" id="GO:0016787">
    <property type="term" value="F:hydrolase activity"/>
    <property type="evidence" value="ECO:0007669"/>
    <property type="project" value="UniProtKB-KW"/>
</dbReference>
<evidence type="ECO:0000313" key="5">
    <source>
        <dbReference type="Proteomes" id="UP001370490"/>
    </source>
</evidence>
<dbReference type="SUPFAM" id="SSF53474">
    <property type="entry name" value="alpha/beta-Hydrolases"/>
    <property type="match status" value="1"/>
</dbReference>
<gene>
    <name evidence="4" type="ORF">RJ641_013668</name>
</gene>
<name>A0AAN8ZLN0_9MAGN</name>
<sequence>MESTTKPEQEVTLECKIFRVYKDGRVEKLIKTHKIPPSHDPATDVLSKDAVVSTDPSISVRLFIPNKVLSSDQKLPLLFYIHGGGFSCHSAFSPLYHNFMNTVVSRANLVGVSVEYGLFPERPIPACYDDSWAALEWVAAHVDGHGPAEWLNKYVDFQRVFIAGDSAGGNICHTLATRVGKIGLPAGIKVVGVTMFHPYFGGSVNDHVWLFMCPTNTGLNDPRMKPDPADLAQLGCERLLIFVAELDHLRHVGIDYHTKLKKSGWGGKVELVENIGEGHVFHLVSPHKVEEIEGVLSKFISFIHEEW</sequence>
<comment type="caution">
    <text evidence="4">The sequence shown here is derived from an EMBL/GenBank/DDBJ whole genome shotgun (WGS) entry which is preliminary data.</text>
</comment>
<dbReference type="AlphaFoldDB" id="A0AAN8ZLN0"/>
<dbReference type="PROSITE" id="PS01174">
    <property type="entry name" value="LIPASE_GDXG_SER"/>
    <property type="match status" value="1"/>
</dbReference>
<evidence type="ECO:0000259" key="3">
    <source>
        <dbReference type="Pfam" id="PF07859"/>
    </source>
</evidence>
<keyword evidence="4" id="KW-0378">Hydrolase</keyword>
<accession>A0AAN8ZLN0</accession>
<dbReference type="PANTHER" id="PTHR23024">
    <property type="entry name" value="ARYLACETAMIDE DEACETYLASE"/>
    <property type="match status" value="1"/>
</dbReference>
<comment type="similarity">
    <text evidence="1">Belongs to the 'GDXG' lipolytic enzyme family.</text>
</comment>
<reference evidence="4 5" key="1">
    <citation type="submission" date="2023-12" db="EMBL/GenBank/DDBJ databases">
        <title>A high-quality genome assembly for Dillenia turbinata (Dilleniales).</title>
        <authorList>
            <person name="Chanderbali A."/>
        </authorList>
    </citation>
    <scope>NUCLEOTIDE SEQUENCE [LARGE SCALE GENOMIC DNA]</scope>
    <source>
        <strain evidence="4">LSX21</strain>
        <tissue evidence="4">Leaf</tissue>
    </source>
</reference>
<keyword evidence="5" id="KW-1185">Reference proteome</keyword>
<organism evidence="4 5">
    <name type="scientific">Dillenia turbinata</name>
    <dbReference type="NCBI Taxonomy" id="194707"/>
    <lineage>
        <taxon>Eukaryota</taxon>
        <taxon>Viridiplantae</taxon>
        <taxon>Streptophyta</taxon>
        <taxon>Embryophyta</taxon>
        <taxon>Tracheophyta</taxon>
        <taxon>Spermatophyta</taxon>
        <taxon>Magnoliopsida</taxon>
        <taxon>eudicotyledons</taxon>
        <taxon>Gunneridae</taxon>
        <taxon>Pentapetalae</taxon>
        <taxon>Dilleniales</taxon>
        <taxon>Dilleniaceae</taxon>
        <taxon>Dillenia</taxon>
    </lineage>
</organism>
<dbReference type="Proteomes" id="UP001370490">
    <property type="component" value="Unassembled WGS sequence"/>
</dbReference>
<evidence type="ECO:0000256" key="2">
    <source>
        <dbReference type="PROSITE-ProRule" id="PRU10038"/>
    </source>
</evidence>
<evidence type="ECO:0000256" key="1">
    <source>
        <dbReference type="ARBA" id="ARBA00010515"/>
    </source>
</evidence>
<dbReference type="InterPro" id="IPR050466">
    <property type="entry name" value="Carboxylest/Gibb_receptor"/>
</dbReference>
<dbReference type="Pfam" id="PF07859">
    <property type="entry name" value="Abhydrolase_3"/>
    <property type="match status" value="2"/>
</dbReference>
<dbReference type="PANTHER" id="PTHR23024:SF582">
    <property type="entry name" value="CARBOXYLESTERASE 12-RELATED"/>
    <property type="match status" value="1"/>
</dbReference>
<dbReference type="EMBL" id="JBAMMX010000002">
    <property type="protein sequence ID" value="KAK6946124.1"/>
    <property type="molecule type" value="Genomic_DNA"/>
</dbReference>
<protein>
    <submittedName>
        <fullName evidence="4">Alpha/beta hydrolase fold-3</fullName>
    </submittedName>
</protein>
<proteinExistence type="inferred from homology"/>
<dbReference type="InterPro" id="IPR029058">
    <property type="entry name" value="AB_hydrolase_fold"/>
</dbReference>
<feature type="active site" evidence="2">
    <location>
        <position position="166"/>
    </location>
</feature>
<dbReference type="InterPro" id="IPR033140">
    <property type="entry name" value="Lipase_GDXG_put_SER_AS"/>
</dbReference>
<feature type="domain" description="Alpha/beta hydrolase fold-3" evidence="3">
    <location>
        <begin position="206"/>
        <end position="282"/>
    </location>
</feature>
<feature type="domain" description="Alpha/beta hydrolase fold-3" evidence="3">
    <location>
        <begin position="78"/>
        <end position="199"/>
    </location>
</feature>
<dbReference type="InterPro" id="IPR013094">
    <property type="entry name" value="AB_hydrolase_3"/>
</dbReference>